<comment type="caution">
    <text evidence="2">The sequence shown here is derived from an EMBL/GenBank/DDBJ whole genome shotgun (WGS) entry which is preliminary data.</text>
</comment>
<reference evidence="2" key="1">
    <citation type="journal article" date="2020" name="mSystems">
        <title>Genome- and Community-Level Interaction Insights into Carbon Utilization and Element Cycling Functions of Hydrothermarchaeota in Hydrothermal Sediment.</title>
        <authorList>
            <person name="Zhou Z."/>
            <person name="Liu Y."/>
            <person name="Xu W."/>
            <person name="Pan J."/>
            <person name="Luo Z.H."/>
            <person name="Li M."/>
        </authorList>
    </citation>
    <scope>NUCLEOTIDE SEQUENCE [LARGE SCALE GENOMIC DNA]</scope>
    <source>
        <strain evidence="1">SpSt-618</strain>
        <strain evidence="2">SpSt-657</strain>
    </source>
</reference>
<accession>A0A7J3JNQ8</accession>
<dbReference type="EMBL" id="DTAI01000041">
    <property type="protein sequence ID" value="HGN36148.1"/>
    <property type="molecule type" value="Genomic_DNA"/>
</dbReference>
<dbReference type="EMBL" id="DTBZ01000047">
    <property type="protein sequence ID" value="HGQ17718.1"/>
    <property type="molecule type" value="Genomic_DNA"/>
</dbReference>
<name>A0A7J3JNQ8_9CREN</name>
<proteinExistence type="predicted"/>
<evidence type="ECO:0000313" key="1">
    <source>
        <dbReference type="EMBL" id="HGN36148.1"/>
    </source>
</evidence>
<dbReference type="AlphaFoldDB" id="A0A7J3JNQ8"/>
<evidence type="ECO:0000313" key="2">
    <source>
        <dbReference type="EMBL" id="HGQ17718.1"/>
    </source>
</evidence>
<sequence>MPKYTIKLIVTSLNPDDFIKCSIIANRVRKYTKKYVDIHILFVPNTTGFSGIIVEDEDVIRCDDETESIERVIEGISRFISKRKFVEPEIAAGILK</sequence>
<gene>
    <name evidence="1" type="ORF">ENT87_01145</name>
    <name evidence="2" type="ORF">ENU30_01880</name>
</gene>
<protein>
    <submittedName>
        <fullName evidence="2">Uncharacterized protein</fullName>
    </submittedName>
</protein>
<organism evidence="2">
    <name type="scientific">Ignisphaera aggregans</name>
    <dbReference type="NCBI Taxonomy" id="334771"/>
    <lineage>
        <taxon>Archaea</taxon>
        <taxon>Thermoproteota</taxon>
        <taxon>Thermoprotei</taxon>
        <taxon>Desulfurococcales</taxon>
        <taxon>Desulfurococcaceae</taxon>
        <taxon>Ignisphaera</taxon>
    </lineage>
</organism>